<reference evidence="3 4" key="1">
    <citation type="submission" date="2024-09" db="EMBL/GenBank/DDBJ databases">
        <authorList>
            <person name="Sun Q."/>
            <person name="Mori K."/>
        </authorList>
    </citation>
    <scope>NUCLEOTIDE SEQUENCE [LARGE SCALE GENOMIC DNA]</scope>
    <source>
        <strain evidence="3 4">CCM 7759</strain>
    </source>
</reference>
<organism evidence="3 4">
    <name type="scientific">Paenibacillus chartarius</name>
    <dbReference type="NCBI Taxonomy" id="747481"/>
    <lineage>
        <taxon>Bacteria</taxon>
        <taxon>Bacillati</taxon>
        <taxon>Bacillota</taxon>
        <taxon>Bacilli</taxon>
        <taxon>Bacillales</taxon>
        <taxon>Paenibacillaceae</taxon>
        <taxon>Paenibacillus</taxon>
    </lineage>
</organism>
<keyword evidence="4" id="KW-1185">Reference proteome</keyword>
<feature type="transmembrane region" description="Helical" evidence="1">
    <location>
        <begin position="12"/>
        <end position="28"/>
    </location>
</feature>
<keyword evidence="1" id="KW-0472">Membrane</keyword>
<evidence type="ECO:0000313" key="3">
    <source>
        <dbReference type="EMBL" id="MFC0215379.1"/>
    </source>
</evidence>
<dbReference type="PIRSF" id="PIRSF019083">
    <property type="entry name" value="UCP019083_VanZ"/>
    <property type="match status" value="1"/>
</dbReference>
<dbReference type="Pfam" id="PF04892">
    <property type="entry name" value="VanZ"/>
    <property type="match status" value="1"/>
</dbReference>
<keyword evidence="1" id="KW-1133">Transmembrane helix</keyword>
<evidence type="ECO:0000313" key="4">
    <source>
        <dbReference type="Proteomes" id="UP001589776"/>
    </source>
</evidence>
<feature type="transmembrane region" description="Helical" evidence="1">
    <location>
        <begin position="139"/>
        <end position="162"/>
    </location>
</feature>
<evidence type="ECO:0000259" key="2">
    <source>
        <dbReference type="Pfam" id="PF04892"/>
    </source>
</evidence>
<comment type="caution">
    <text evidence="3">The sequence shown here is derived from an EMBL/GenBank/DDBJ whole genome shotgun (WGS) entry which is preliminary data.</text>
</comment>
<feature type="domain" description="VanZ-like" evidence="2">
    <location>
        <begin position="16"/>
        <end position="158"/>
    </location>
</feature>
<gene>
    <name evidence="3" type="ORF">ACFFK0_23570</name>
</gene>
<evidence type="ECO:0000256" key="1">
    <source>
        <dbReference type="SAM" id="Phobius"/>
    </source>
</evidence>
<protein>
    <submittedName>
        <fullName evidence="3">VanZ family protein</fullName>
    </submittedName>
</protein>
<dbReference type="InterPro" id="IPR016747">
    <property type="entry name" value="Phosphotransbutyrylase"/>
</dbReference>
<proteinExistence type="predicted"/>
<name>A0ABV6DRV7_9BACL</name>
<dbReference type="InterPro" id="IPR006976">
    <property type="entry name" value="VanZ-like"/>
</dbReference>
<keyword evidence="1" id="KW-0812">Transmembrane</keyword>
<dbReference type="Proteomes" id="UP001589776">
    <property type="component" value="Unassembled WGS sequence"/>
</dbReference>
<dbReference type="RefSeq" id="WP_377472828.1">
    <property type="nucleotide sequence ID" value="NZ_JBHLWN010000091.1"/>
</dbReference>
<sequence>MSDRQRHRKIAIILWLAAALLWMAFIYYKSSQTYSEQDMRPQLAAMIESAMLSRWLPQIEFSYGGQPVTYKRPYDMAEFFVRKGGHLAEYAVLAWLWLRVLYSSSITGIQRYRFVIAAAISLLYAGSDEWHQSFVPNRTGHAIDVAVDAAGIGLALLLEFAVRGRLRRREPQKK</sequence>
<accession>A0ABV6DRV7</accession>
<dbReference type="NCBIfam" id="NF037970">
    <property type="entry name" value="vanZ_1"/>
    <property type="match status" value="1"/>
</dbReference>
<dbReference type="EMBL" id="JBHLWN010000091">
    <property type="protein sequence ID" value="MFC0215379.1"/>
    <property type="molecule type" value="Genomic_DNA"/>
</dbReference>